<accession>A0A124E1X9</accession>
<name>A0A124E1X9_MYCCR</name>
<comment type="caution">
    <text evidence="1">The sequence shown here is derived from an EMBL/GenBank/DDBJ whole genome shotgun (WGS) entry which is preliminary data.</text>
</comment>
<dbReference type="STRING" id="228230.RMCC_2039"/>
<reference evidence="2" key="1">
    <citation type="journal article" date="2016" name="Genome Announc.">
        <title>Draft Genome Sequences of Five Rapidly Growing Mycobacterium Species, M. thermoresistibile, M. fortuitum subsp. acetamidolyticum, M. canariasense, M. brisbanense, and M. novocastrense.</title>
        <authorList>
            <person name="Katahira K."/>
            <person name="Ogura Y."/>
            <person name="Gotoh Y."/>
            <person name="Hayashi T."/>
        </authorList>
    </citation>
    <scope>NUCLEOTIDE SEQUENCE [LARGE SCALE GENOMIC DNA]</scope>
    <source>
        <strain evidence="2">JCM15298</strain>
    </source>
</reference>
<dbReference type="AlphaFoldDB" id="A0A124E1X9"/>
<evidence type="ECO:0000313" key="1">
    <source>
        <dbReference type="EMBL" id="GAS95073.1"/>
    </source>
</evidence>
<keyword evidence="2" id="KW-1185">Reference proteome</keyword>
<dbReference type="Proteomes" id="UP000069443">
    <property type="component" value="Unassembled WGS sequence"/>
</dbReference>
<organism evidence="1 2">
    <name type="scientific">Mycolicibacterium canariasense</name>
    <name type="common">Mycobacterium canariasense</name>
    <dbReference type="NCBI Taxonomy" id="228230"/>
    <lineage>
        <taxon>Bacteria</taxon>
        <taxon>Bacillati</taxon>
        <taxon>Actinomycetota</taxon>
        <taxon>Actinomycetes</taxon>
        <taxon>Mycobacteriales</taxon>
        <taxon>Mycobacteriaceae</taxon>
        <taxon>Mycolicibacterium</taxon>
    </lineage>
</organism>
<reference evidence="2" key="2">
    <citation type="submission" date="2016-02" db="EMBL/GenBank/DDBJ databases">
        <title>Draft genome sequence of five rapidly growing Mycobacterium species.</title>
        <authorList>
            <person name="Katahira K."/>
            <person name="Gotou Y."/>
            <person name="Iida K."/>
            <person name="Ogura Y."/>
            <person name="Hayashi T."/>
        </authorList>
    </citation>
    <scope>NUCLEOTIDE SEQUENCE [LARGE SCALE GENOMIC DNA]</scope>
    <source>
        <strain evidence="2">JCM15298</strain>
    </source>
</reference>
<dbReference type="EMBL" id="BCSY01000036">
    <property type="protein sequence ID" value="GAS95073.1"/>
    <property type="molecule type" value="Genomic_DNA"/>
</dbReference>
<evidence type="ECO:0000313" key="2">
    <source>
        <dbReference type="Proteomes" id="UP000069443"/>
    </source>
</evidence>
<sequence>MGAIVTTVAMTDCAGLWRRTLLIEADGTRDDTPGVLWLQGPTGYVDSRGFAGRLHQDGDVFAWHRAVDLQPPGPFPDAGRMHWDGEVLVETGVHENYVEHWVRDPVDPTPTGALFLSGPNGAPALLVRAGALFGWAGGTTVVTGVKRRELAISLSGNEIQANGVRWTIQGSEGNVDL</sequence>
<proteinExistence type="predicted"/>
<gene>
    <name evidence="1" type="ORF">RMCC_2039</name>
</gene>
<protein>
    <submittedName>
        <fullName evidence="1">Uncharacterized protein</fullName>
    </submittedName>
</protein>